<dbReference type="GO" id="GO:0016491">
    <property type="term" value="F:oxidoreductase activity"/>
    <property type="evidence" value="ECO:0007669"/>
    <property type="project" value="TreeGrafter"/>
</dbReference>
<dbReference type="InterPro" id="IPR050464">
    <property type="entry name" value="Zeta_carotene_desat/Oxidored"/>
</dbReference>
<sequence>MKSSVIILGGGVAGMSAAHELAERGYKVTVFEKQPELPGGKARSIPVKAFTSPNHKHLPGEHGFRFFPGFYRHIIDTMERIPMTDDADHKKNTADNLVEAPKMMLTRVGKEPIQLPTGFPDGPEDIRLIIDAIFNTDTGLKPGESKVILSKLWQLMTSSRARRFGEYEHIGWWDFCEADL</sequence>
<reference evidence="1 2" key="1">
    <citation type="submission" date="2018-07" db="EMBL/GenBank/DDBJ databases">
        <title>Genomic Encyclopedia of Type Strains, Phase IV (KMG-IV): sequencing the most valuable type-strain genomes for metagenomic binning, comparative biology and taxonomic classification.</title>
        <authorList>
            <person name="Goeker M."/>
        </authorList>
    </citation>
    <scope>NUCLEOTIDE SEQUENCE [LARGE SCALE GENOMIC DNA]</scope>
    <source>
        <strain evidence="1 2">DSM 4134</strain>
    </source>
</reference>
<organism evidence="1 2">
    <name type="scientific">Marinoscillum furvescens DSM 4134</name>
    <dbReference type="NCBI Taxonomy" id="1122208"/>
    <lineage>
        <taxon>Bacteria</taxon>
        <taxon>Pseudomonadati</taxon>
        <taxon>Bacteroidota</taxon>
        <taxon>Cytophagia</taxon>
        <taxon>Cytophagales</taxon>
        <taxon>Reichenbachiellaceae</taxon>
        <taxon>Marinoscillum</taxon>
    </lineage>
</organism>
<dbReference type="PRINTS" id="PR00419">
    <property type="entry name" value="ADXRDTASE"/>
</dbReference>
<dbReference type="AlphaFoldDB" id="A0A3D9L2V3"/>
<dbReference type="InterPro" id="IPR036188">
    <property type="entry name" value="FAD/NAD-bd_sf"/>
</dbReference>
<dbReference type="Gene3D" id="3.50.50.60">
    <property type="entry name" value="FAD/NAD(P)-binding domain"/>
    <property type="match status" value="1"/>
</dbReference>
<dbReference type="OrthoDB" id="9799943at2"/>
<dbReference type="RefSeq" id="WP_115868727.1">
    <property type="nucleotide sequence ID" value="NZ_QREG01000013.1"/>
</dbReference>
<gene>
    <name evidence="1" type="ORF">C7460_11329</name>
</gene>
<dbReference type="Pfam" id="PF13450">
    <property type="entry name" value="NAD_binding_8"/>
    <property type="match status" value="1"/>
</dbReference>
<dbReference type="EMBL" id="QREG01000013">
    <property type="protein sequence ID" value="RED96981.1"/>
    <property type="molecule type" value="Genomic_DNA"/>
</dbReference>
<dbReference type="PANTHER" id="PTHR42923">
    <property type="entry name" value="PROTOPORPHYRINOGEN OXIDASE"/>
    <property type="match status" value="1"/>
</dbReference>
<evidence type="ECO:0000313" key="2">
    <source>
        <dbReference type="Proteomes" id="UP000256779"/>
    </source>
</evidence>
<name>A0A3D9L2V3_MARFU</name>
<proteinExistence type="predicted"/>
<protein>
    <submittedName>
        <fullName evidence="1">Putative NAD(P)-binding protein</fullName>
    </submittedName>
</protein>
<comment type="caution">
    <text evidence="1">The sequence shown here is derived from an EMBL/GenBank/DDBJ whole genome shotgun (WGS) entry which is preliminary data.</text>
</comment>
<dbReference type="SUPFAM" id="SSF51905">
    <property type="entry name" value="FAD/NAD(P)-binding domain"/>
    <property type="match status" value="1"/>
</dbReference>
<dbReference type="Proteomes" id="UP000256779">
    <property type="component" value="Unassembled WGS sequence"/>
</dbReference>
<dbReference type="PANTHER" id="PTHR42923:SF46">
    <property type="entry name" value="AMINE OXIDASE"/>
    <property type="match status" value="1"/>
</dbReference>
<keyword evidence="2" id="KW-1185">Reference proteome</keyword>
<evidence type="ECO:0000313" key="1">
    <source>
        <dbReference type="EMBL" id="RED96981.1"/>
    </source>
</evidence>
<accession>A0A3D9L2V3</accession>